<dbReference type="Proteomes" id="UP000034201">
    <property type="component" value="Unassembled WGS sequence"/>
</dbReference>
<dbReference type="Pfam" id="PF13413">
    <property type="entry name" value="HTH_25"/>
    <property type="match status" value="1"/>
</dbReference>
<keyword evidence="1" id="KW-0812">Transmembrane</keyword>
<dbReference type="InterPro" id="IPR010982">
    <property type="entry name" value="Lambda_DNA-bd_dom_sf"/>
</dbReference>
<dbReference type="PANTHER" id="PTHR34475:SF1">
    <property type="entry name" value="CYTOSKELETON PROTEIN RODZ"/>
    <property type="match status" value="1"/>
</dbReference>
<keyword evidence="1" id="KW-0472">Membrane</keyword>
<evidence type="ECO:0000256" key="1">
    <source>
        <dbReference type="SAM" id="Phobius"/>
    </source>
</evidence>
<evidence type="ECO:0008006" key="4">
    <source>
        <dbReference type="Google" id="ProtNLM"/>
    </source>
</evidence>
<dbReference type="Gene3D" id="1.10.260.40">
    <property type="entry name" value="lambda repressor-like DNA-binding domains"/>
    <property type="match status" value="1"/>
</dbReference>
<protein>
    <recommendedName>
        <fullName evidence="4">XRE family transcriptional regulator</fullName>
    </recommendedName>
</protein>
<organism evidence="2 3">
    <name type="scientific">Candidatus Adlerbacteria bacterium GW2011_GWC1_50_9</name>
    <dbReference type="NCBI Taxonomy" id="1618608"/>
    <lineage>
        <taxon>Bacteria</taxon>
        <taxon>Candidatus Adleribacteriota</taxon>
    </lineage>
</organism>
<accession>A0A0G1WS07</accession>
<dbReference type="AlphaFoldDB" id="A0A0G1WS07"/>
<comment type="caution">
    <text evidence="2">The sequence shown here is derived from an EMBL/GenBank/DDBJ whole genome shotgun (WGS) entry which is preliminary data.</text>
</comment>
<dbReference type="InterPro" id="IPR013783">
    <property type="entry name" value="Ig-like_fold"/>
</dbReference>
<name>A0A0G1WS07_9BACT</name>
<evidence type="ECO:0000313" key="2">
    <source>
        <dbReference type="EMBL" id="KKW21576.1"/>
    </source>
</evidence>
<dbReference type="GO" id="GO:0003677">
    <property type="term" value="F:DNA binding"/>
    <property type="evidence" value="ECO:0007669"/>
    <property type="project" value="InterPro"/>
</dbReference>
<feature type="transmembrane region" description="Helical" evidence="1">
    <location>
        <begin position="113"/>
        <end position="134"/>
    </location>
</feature>
<evidence type="ECO:0000313" key="3">
    <source>
        <dbReference type="Proteomes" id="UP000034201"/>
    </source>
</evidence>
<dbReference type="Gene3D" id="2.60.40.10">
    <property type="entry name" value="Immunoglobulins"/>
    <property type="match status" value="1"/>
</dbReference>
<dbReference type="InterPro" id="IPR050400">
    <property type="entry name" value="Bact_Cytoskel_RodZ"/>
</dbReference>
<dbReference type="PANTHER" id="PTHR34475">
    <property type="match status" value="1"/>
</dbReference>
<gene>
    <name evidence="2" type="ORF">UY61_C0003G0016</name>
</gene>
<sequence length="220" mass="24836">MPSEETIESSVGGRIRARRKELRLEIESVSHSLHVPVRALEAIEEDEYEYFSAKVYALGVVRKLLAALAIADAEGIAREFSTEWDVKNYHAKRELKPLPENRGDAPVLTPKRIGAIVAILFLITLSAFIGYRLFSFLKKPQFVMESPKTREIRVSDRLVAVRGFVERESNLTVNGREIIIDSEGNFSGSVELRPGLNTLEFLATNRFGKVTKDVRYVNVE</sequence>
<dbReference type="EMBL" id="LCQQ01000003">
    <property type="protein sequence ID" value="KKW21576.1"/>
    <property type="molecule type" value="Genomic_DNA"/>
</dbReference>
<proteinExistence type="predicted"/>
<reference evidence="2 3" key="1">
    <citation type="journal article" date="2015" name="Nature">
        <title>rRNA introns, odd ribosomes, and small enigmatic genomes across a large radiation of phyla.</title>
        <authorList>
            <person name="Brown C.T."/>
            <person name="Hug L.A."/>
            <person name="Thomas B.C."/>
            <person name="Sharon I."/>
            <person name="Castelle C.J."/>
            <person name="Singh A."/>
            <person name="Wilkins M.J."/>
            <person name="Williams K.H."/>
            <person name="Banfield J.F."/>
        </authorList>
    </citation>
    <scope>NUCLEOTIDE SEQUENCE [LARGE SCALE GENOMIC DNA]</scope>
</reference>
<keyword evidence="1" id="KW-1133">Transmembrane helix</keyword>